<name>A0ABY9AJN4_PARCI</name>
<reference evidence="2 3" key="1">
    <citation type="submission" date="2023-06" db="EMBL/GenBank/DDBJ databases">
        <authorList>
            <person name="Ham H."/>
            <person name="Park D.S."/>
        </authorList>
    </citation>
    <scope>NUCLEOTIDE SEQUENCE [LARGE SCALE GENOMIC DNA]</scope>
    <source>
        <strain evidence="2 3">KACC 17005</strain>
    </source>
</reference>
<organism evidence="2 3">
    <name type="scientific">Paracidovorax citrulli</name>
    <name type="common">Acidovorax citrulli</name>
    <dbReference type="NCBI Taxonomy" id="80869"/>
    <lineage>
        <taxon>Bacteria</taxon>
        <taxon>Pseudomonadati</taxon>
        <taxon>Pseudomonadota</taxon>
        <taxon>Betaproteobacteria</taxon>
        <taxon>Burkholderiales</taxon>
        <taxon>Comamonadaceae</taxon>
        <taxon>Paracidovorax</taxon>
    </lineage>
</organism>
<gene>
    <name evidence="2" type="ORF">QRO08_14640</name>
</gene>
<feature type="region of interest" description="Disordered" evidence="1">
    <location>
        <begin position="1"/>
        <end position="62"/>
    </location>
</feature>
<proteinExistence type="predicted"/>
<evidence type="ECO:0008006" key="4">
    <source>
        <dbReference type="Google" id="ProtNLM"/>
    </source>
</evidence>
<feature type="compositionally biased region" description="Basic and acidic residues" evidence="1">
    <location>
        <begin position="43"/>
        <end position="62"/>
    </location>
</feature>
<feature type="compositionally biased region" description="Low complexity" evidence="1">
    <location>
        <begin position="1"/>
        <end position="31"/>
    </location>
</feature>
<sequence length="278" mass="28602">MPRINSNTASSSASQGASSSYAGSSTTARQRTSSRHTAAEGGPPERPESSSRARTGHEEQQGRLRTALQTLQRTAQSAAGEGAQLARAGARAGMAAARGAANHPILTTGLTMAAGGAAYSVASVSRNDPASAVTGVRVASAGVTLLLARTMLILTGDIIRDAANAIEALRQEAEREAAASGRNTIISAELFNETMNEAMTFGNEPPPAGSLAALVGNRLPQLTDHLMDLRAGSARREVVAALNAAHGDLGQLIRGLLHLIDNGVLSSRPNSAGMRRDH</sequence>
<evidence type="ECO:0000313" key="2">
    <source>
        <dbReference type="EMBL" id="WIY47083.1"/>
    </source>
</evidence>
<dbReference type="RefSeq" id="WP_011796367.1">
    <property type="nucleotide sequence ID" value="NZ_CP023687.1"/>
</dbReference>
<dbReference type="EMBL" id="CP127363">
    <property type="protein sequence ID" value="WIY47083.1"/>
    <property type="molecule type" value="Genomic_DNA"/>
</dbReference>
<dbReference type="GeneID" id="79792991"/>
<protein>
    <recommendedName>
        <fullName evidence="4">DUF3618 domain-containing protein</fullName>
    </recommendedName>
</protein>
<accession>A0ABY9AJN4</accession>
<evidence type="ECO:0000256" key="1">
    <source>
        <dbReference type="SAM" id="MobiDB-lite"/>
    </source>
</evidence>
<keyword evidence="3" id="KW-1185">Reference proteome</keyword>
<dbReference type="Proteomes" id="UP001242732">
    <property type="component" value="Chromosome"/>
</dbReference>
<evidence type="ECO:0000313" key="3">
    <source>
        <dbReference type="Proteomes" id="UP001242732"/>
    </source>
</evidence>